<keyword evidence="8" id="KW-0150">Chloroplast</keyword>
<evidence type="ECO:0000256" key="2">
    <source>
        <dbReference type="ARBA" id="ARBA00005251"/>
    </source>
</evidence>
<name>A0A1X9RQ59_9CHLO</name>
<keyword evidence="4 6" id="KW-0687">Ribonucleoprotein</keyword>
<dbReference type="SUPFAM" id="SSF54211">
    <property type="entry name" value="Ribosomal protein S5 domain 2-like"/>
    <property type="match status" value="1"/>
</dbReference>
<protein>
    <recommendedName>
        <fullName evidence="5 6">Small ribosomal subunit protein uS9c</fullName>
    </recommendedName>
</protein>
<evidence type="ECO:0000256" key="1">
    <source>
        <dbReference type="ARBA" id="ARBA00004229"/>
    </source>
</evidence>
<evidence type="ECO:0000256" key="3">
    <source>
        <dbReference type="ARBA" id="ARBA00022980"/>
    </source>
</evidence>
<dbReference type="PANTHER" id="PTHR21569">
    <property type="entry name" value="RIBOSOMAL PROTEIN S9"/>
    <property type="match status" value="1"/>
</dbReference>
<gene>
    <name evidence="6 8" type="primary">rps9</name>
</gene>
<dbReference type="GO" id="GO:0003735">
    <property type="term" value="F:structural constituent of ribosome"/>
    <property type="evidence" value="ECO:0007669"/>
    <property type="project" value="InterPro"/>
</dbReference>
<feature type="region of interest" description="Disordered" evidence="7">
    <location>
        <begin position="104"/>
        <end position="127"/>
    </location>
</feature>
<dbReference type="GO" id="GO:0006412">
    <property type="term" value="P:translation"/>
    <property type="evidence" value="ECO:0007669"/>
    <property type="project" value="UniProtKB-UniRule"/>
</dbReference>
<comment type="similarity">
    <text evidence="2 6">Belongs to the universal ribosomal protein uS9 family.</text>
</comment>
<evidence type="ECO:0000256" key="6">
    <source>
        <dbReference type="HAMAP-Rule" id="MF_00532"/>
    </source>
</evidence>
<geneLocation type="chloroplast" evidence="8"/>
<dbReference type="Pfam" id="PF00380">
    <property type="entry name" value="Ribosomal_S9"/>
    <property type="match status" value="1"/>
</dbReference>
<evidence type="ECO:0000256" key="7">
    <source>
        <dbReference type="SAM" id="MobiDB-lite"/>
    </source>
</evidence>
<dbReference type="InterPro" id="IPR014721">
    <property type="entry name" value="Ribsml_uS5_D2-typ_fold_subgr"/>
</dbReference>
<organism evidence="8">
    <name type="scientific">Ostreobium sp. HV05042</name>
    <dbReference type="NCBI Taxonomy" id="1979227"/>
    <lineage>
        <taxon>Eukaryota</taxon>
        <taxon>Viridiplantae</taxon>
        <taxon>Chlorophyta</taxon>
        <taxon>core chlorophytes</taxon>
        <taxon>Ulvophyceae</taxon>
        <taxon>TCBD clade</taxon>
        <taxon>Bryopsidales</taxon>
        <taxon>Ostreobineae</taxon>
        <taxon>Ostreobiaceae</taxon>
        <taxon>Ostreobium</taxon>
    </lineage>
</organism>
<dbReference type="NCBIfam" id="NF001099">
    <property type="entry name" value="PRK00132.1"/>
    <property type="match status" value="1"/>
</dbReference>
<keyword evidence="3 6" id="KW-0689">Ribosomal protein</keyword>
<evidence type="ECO:0000256" key="5">
    <source>
        <dbReference type="ARBA" id="ARBA00035152"/>
    </source>
</evidence>
<keyword evidence="8" id="KW-0934">Plastid</keyword>
<accession>A0A1X9RQ59</accession>
<dbReference type="HAMAP" id="MF_00532_B">
    <property type="entry name" value="Ribosomal_uS9_B"/>
    <property type="match status" value="1"/>
</dbReference>
<dbReference type="InterPro" id="IPR020568">
    <property type="entry name" value="Ribosomal_Su5_D2-typ_SF"/>
</dbReference>
<dbReference type="InterPro" id="IPR000754">
    <property type="entry name" value="Ribosomal_uS9"/>
</dbReference>
<dbReference type="PANTHER" id="PTHR21569:SF1">
    <property type="entry name" value="SMALL RIBOSOMAL SUBUNIT PROTEIN US9M"/>
    <property type="match status" value="1"/>
</dbReference>
<sequence>MVIGLGRRKEANAKVKLLQGSGQILINGQKINSYIQKNLIYRSIISKPLESLGLTNSYDIIAHVRGSGIKCQMEAIQLGTARALCTLNPSYKVPLKLRGFLKRDSRSKERRKYGLKKARKAPQFSKR</sequence>
<dbReference type="FunFam" id="3.30.230.10:FF:000001">
    <property type="entry name" value="30S ribosomal protein S9"/>
    <property type="match status" value="1"/>
</dbReference>
<reference evidence="8" key="1">
    <citation type="journal article" date="2017" name="J. Phycol.">
        <title>Phylogenetic position of the coral symbiont Ostreobium (Ulvophyceae) inferred from chloroplast genome data.</title>
        <authorList>
            <person name="Verbruggen H."/>
            <person name="Marcelino V.R."/>
            <person name="Guiry M.D."/>
            <person name="Cremen M.C."/>
            <person name="Jackson C.J."/>
        </authorList>
    </citation>
    <scope>NUCLEOTIDE SEQUENCE</scope>
</reference>
<feature type="compositionally biased region" description="Basic residues" evidence="7">
    <location>
        <begin position="108"/>
        <end position="127"/>
    </location>
</feature>
<dbReference type="EMBL" id="KY509314">
    <property type="protein sequence ID" value="ARQ82265.1"/>
    <property type="molecule type" value="Genomic_DNA"/>
</dbReference>
<proteinExistence type="inferred from homology"/>
<dbReference type="InterPro" id="IPR023035">
    <property type="entry name" value="Ribosomal_uS9_bac/plastid"/>
</dbReference>
<dbReference type="Gene3D" id="3.30.230.10">
    <property type="match status" value="1"/>
</dbReference>
<comment type="subcellular location">
    <subcellularLocation>
        <location evidence="1 6">Plastid</location>
        <location evidence="1 6">Chloroplast</location>
    </subcellularLocation>
</comment>
<evidence type="ECO:0000256" key="4">
    <source>
        <dbReference type="ARBA" id="ARBA00023274"/>
    </source>
</evidence>
<dbReference type="GO" id="GO:0009507">
    <property type="term" value="C:chloroplast"/>
    <property type="evidence" value="ECO:0007669"/>
    <property type="project" value="UniProtKB-SubCell"/>
</dbReference>
<evidence type="ECO:0000313" key="8">
    <source>
        <dbReference type="EMBL" id="ARQ82265.1"/>
    </source>
</evidence>
<dbReference type="AlphaFoldDB" id="A0A1X9RQ59"/>
<dbReference type="GO" id="GO:0015935">
    <property type="term" value="C:small ribosomal subunit"/>
    <property type="evidence" value="ECO:0007669"/>
    <property type="project" value="UniProtKB-ARBA"/>
</dbReference>
<dbReference type="GO" id="GO:0003723">
    <property type="term" value="F:RNA binding"/>
    <property type="evidence" value="ECO:0007669"/>
    <property type="project" value="TreeGrafter"/>
</dbReference>